<dbReference type="GO" id="GO:0035036">
    <property type="term" value="P:sperm-egg recognition"/>
    <property type="evidence" value="ECO:0007669"/>
    <property type="project" value="TreeGrafter"/>
</dbReference>
<keyword evidence="3" id="KW-0336">GPI-anchor</keyword>
<gene>
    <name evidence="11" type="ORF">WMY93_015605</name>
</gene>
<dbReference type="Pfam" id="PF00021">
    <property type="entry name" value="UPAR_LY6"/>
    <property type="match status" value="1"/>
</dbReference>
<protein>
    <recommendedName>
        <fullName evidence="10">UPAR/Ly6 domain-containing protein</fullName>
    </recommendedName>
</protein>
<evidence type="ECO:0000256" key="9">
    <source>
        <dbReference type="ARBA" id="ARBA00029446"/>
    </source>
</evidence>
<keyword evidence="4" id="KW-0732">Signal</keyword>
<keyword evidence="7" id="KW-0325">Glycoprotein</keyword>
<evidence type="ECO:0000313" key="12">
    <source>
        <dbReference type="Proteomes" id="UP001460270"/>
    </source>
</evidence>
<keyword evidence="5" id="KW-0472">Membrane</keyword>
<reference evidence="12" key="1">
    <citation type="submission" date="2024-04" db="EMBL/GenBank/DDBJ databases">
        <title>Salinicola lusitanus LLJ914,a marine bacterium isolated from the Okinawa Trough.</title>
        <authorList>
            <person name="Li J."/>
        </authorList>
    </citation>
    <scope>NUCLEOTIDE SEQUENCE [LARGE SCALE GENOMIC DNA]</scope>
</reference>
<evidence type="ECO:0000313" key="11">
    <source>
        <dbReference type="EMBL" id="KAK7906993.1"/>
    </source>
</evidence>
<evidence type="ECO:0000256" key="8">
    <source>
        <dbReference type="ARBA" id="ARBA00023288"/>
    </source>
</evidence>
<organism evidence="11 12">
    <name type="scientific">Mugilogobius chulae</name>
    <name type="common">yellowstripe goby</name>
    <dbReference type="NCBI Taxonomy" id="88201"/>
    <lineage>
        <taxon>Eukaryota</taxon>
        <taxon>Metazoa</taxon>
        <taxon>Chordata</taxon>
        <taxon>Craniata</taxon>
        <taxon>Vertebrata</taxon>
        <taxon>Euteleostomi</taxon>
        <taxon>Actinopterygii</taxon>
        <taxon>Neopterygii</taxon>
        <taxon>Teleostei</taxon>
        <taxon>Neoteleostei</taxon>
        <taxon>Acanthomorphata</taxon>
        <taxon>Gobiaria</taxon>
        <taxon>Gobiiformes</taxon>
        <taxon>Gobioidei</taxon>
        <taxon>Gobiidae</taxon>
        <taxon>Gobionellinae</taxon>
        <taxon>Mugilogobius</taxon>
    </lineage>
</organism>
<comment type="subcellular location">
    <subcellularLocation>
        <location evidence="1">Cell membrane</location>
        <topology evidence="1">Lipid-anchor</topology>
        <topology evidence="1">GPI-anchor</topology>
    </subcellularLocation>
</comment>
<dbReference type="SUPFAM" id="SSF57302">
    <property type="entry name" value="Snake toxin-like"/>
    <property type="match status" value="1"/>
</dbReference>
<keyword evidence="2" id="KW-1003">Cell membrane</keyword>
<proteinExistence type="inferred from homology"/>
<comment type="caution">
    <text evidence="11">The sequence shown here is derived from an EMBL/GenBank/DDBJ whole genome shotgun (WGS) entry which is preliminary data.</text>
</comment>
<dbReference type="PANTHER" id="PTHR47613">
    <property type="entry name" value="SPERM ACROSOME MEMBRANE-ASSOCIATED PROTEIN 4"/>
    <property type="match status" value="1"/>
</dbReference>
<evidence type="ECO:0000256" key="2">
    <source>
        <dbReference type="ARBA" id="ARBA00022475"/>
    </source>
</evidence>
<evidence type="ECO:0000256" key="3">
    <source>
        <dbReference type="ARBA" id="ARBA00022622"/>
    </source>
</evidence>
<accession>A0AAW0NUY5</accession>
<evidence type="ECO:0000256" key="6">
    <source>
        <dbReference type="ARBA" id="ARBA00023157"/>
    </source>
</evidence>
<dbReference type="AlphaFoldDB" id="A0AAW0NUY5"/>
<comment type="similarity">
    <text evidence="9">Belongs to the SPACA4/bouncer family.</text>
</comment>
<dbReference type="InterPro" id="IPR016054">
    <property type="entry name" value="LY6_UPA_recep-like"/>
</dbReference>
<feature type="domain" description="UPAR/Ly6" evidence="10">
    <location>
        <begin position="10"/>
        <end position="94"/>
    </location>
</feature>
<evidence type="ECO:0000256" key="1">
    <source>
        <dbReference type="ARBA" id="ARBA00004609"/>
    </source>
</evidence>
<evidence type="ECO:0000259" key="10">
    <source>
        <dbReference type="Pfam" id="PF00021"/>
    </source>
</evidence>
<sequence>MIRVYPSLIHSLKCHACAISVLNKCAIGLKMDCKSGQQCYTGKGKKVGFIDAMEKGCLDVGDCNRTASVNVPGTEAAVYSMTRTCCTTDLCNSAPTSLPAVLQLALASVAAVFGANALV</sequence>
<dbReference type="GO" id="GO:0098552">
    <property type="term" value="C:side of membrane"/>
    <property type="evidence" value="ECO:0007669"/>
    <property type="project" value="UniProtKB-KW"/>
</dbReference>
<evidence type="ECO:0000256" key="4">
    <source>
        <dbReference type="ARBA" id="ARBA00022729"/>
    </source>
</evidence>
<dbReference type="InterPro" id="IPR046354">
    <property type="entry name" value="SPACA4/Bouncer"/>
</dbReference>
<dbReference type="InterPro" id="IPR045860">
    <property type="entry name" value="Snake_toxin-like_sf"/>
</dbReference>
<name>A0AAW0NUY5_9GOBI</name>
<dbReference type="GO" id="GO:0005886">
    <property type="term" value="C:plasma membrane"/>
    <property type="evidence" value="ECO:0007669"/>
    <property type="project" value="UniProtKB-SubCell"/>
</dbReference>
<keyword evidence="8" id="KW-0449">Lipoprotein</keyword>
<keyword evidence="12" id="KW-1185">Reference proteome</keyword>
<dbReference type="EMBL" id="JBBPFD010000011">
    <property type="protein sequence ID" value="KAK7906993.1"/>
    <property type="molecule type" value="Genomic_DNA"/>
</dbReference>
<dbReference type="PANTHER" id="PTHR47613:SF1">
    <property type="entry name" value="SPERM ACROSOME MEMBRANE-ASSOCIATED PROTEIN 4"/>
    <property type="match status" value="1"/>
</dbReference>
<evidence type="ECO:0000256" key="7">
    <source>
        <dbReference type="ARBA" id="ARBA00023180"/>
    </source>
</evidence>
<keyword evidence="6" id="KW-1015">Disulfide bond</keyword>
<evidence type="ECO:0000256" key="5">
    <source>
        <dbReference type="ARBA" id="ARBA00023136"/>
    </source>
</evidence>
<dbReference type="Proteomes" id="UP001460270">
    <property type="component" value="Unassembled WGS sequence"/>
</dbReference>
<dbReference type="Gene3D" id="2.10.60.10">
    <property type="entry name" value="CD59"/>
    <property type="match status" value="1"/>
</dbReference>